<dbReference type="EMBL" id="UZAM01007162">
    <property type="protein sequence ID" value="VDO97150.1"/>
    <property type="molecule type" value="Genomic_DNA"/>
</dbReference>
<evidence type="ECO:0000313" key="4">
    <source>
        <dbReference type="WBParaSite" id="SBAD_0000239801-mRNA-1"/>
    </source>
</evidence>
<evidence type="ECO:0000313" key="2">
    <source>
        <dbReference type="EMBL" id="VDO97150.1"/>
    </source>
</evidence>
<evidence type="ECO:0000256" key="1">
    <source>
        <dbReference type="SAM" id="MobiDB-lite"/>
    </source>
</evidence>
<keyword evidence="3" id="KW-1185">Reference proteome</keyword>
<name>A0A183IF98_9BILA</name>
<gene>
    <name evidence="2" type="ORF">SBAD_LOCUS2292</name>
</gene>
<proteinExistence type="predicted"/>
<feature type="compositionally biased region" description="Basic and acidic residues" evidence="1">
    <location>
        <begin position="222"/>
        <end position="234"/>
    </location>
</feature>
<dbReference type="WBParaSite" id="SBAD_0000239801-mRNA-1">
    <property type="protein sequence ID" value="SBAD_0000239801-mRNA-1"/>
    <property type="gene ID" value="SBAD_0000239801"/>
</dbReference>
<reference evidence="2 3" key="2">
    <citation type="submission" date="2018-11" db="EMBL/GenBank/DDBJ databases">
        <authorList>
            <consortium name="Pathogen Informatics"/>
        </authorList>
    </citation>
    <scope>NUCLEOTIDE SEQUENCE [LARGE SCALE GENOMIC DNA]</scope>
</reference>
<protein>
    <submittedName>
        <fullName evidence="2 4">Uncharacterized protein</fullName>
    </submittedName>
</protein>
<dbReference type="AlphaFoldDB" id="A0A183IF98"/>
<dbReference type="Proteomes" id="UP000270296">
    <property type="component" value="Unassembled WGS sequence"/>
</dbReference>
<organism evidence="4">
    <name type="scientific">Soboliphyme baturini</name>
    <dbReference type="NCBI Taxonomy" id="241478"/>
    <lineage>
        <taxon>Eukaryota</taxon>
        <taxon>Metazoa</taxon>
        <taxon>Ecdysozoa</taxon>
        <taxon>Nematoda</taxon>
        <taxon>Enoplea</taxon>
        <taxon>Dorylaimia</taxon>
        <taxon>Dioctophymatida</taxon>
        <taxon>Dioctophymatoidea</taxon>
        <taxon>Soboliphymatidae</taxon>
        <taxon>Soboliphyme</taxon>
    </lineage>
</organism>
<reference evidence="4" key="1">
    <citation type="submission" date="2016-06" db="UniProtKB">
        <authorList>
            <consortium name="WormBaseParasite"/>
        </authorList>
    </citation>
    <scope>IDENTIFICATION</scope>
</reference>
<evidence type="ECO:0000313" key="3">
    <source>
        <dbReference type="Proteomes" id="UP000270296"/>
    </source>
</evidence>
<feature type="region of interest" description="Disordered" evidence="1">
    <location>
        <begin position="220"/>
        <end position="249"/>
    </location>
</feature>
<sequence length="299" mass="34355">MTGNDSHDGALKWQISDRTWLLYPRNQHHRWSIAVRLLDNHCRECSSISRNSSNIAICLETGKTLRRDASPETRTEVNPFAPALSVCKVVCEVVRSALRDHEVSQCAVLVLAWLTSNKTCRIDSEYDSAAVAGQPFAVVIDPQRVLSARSNLSAGKVNFIRWRSFAFRRNLYTEETRVYHAVLCDRDDDDDTPIVRLMLRLMLKQKFAIRRRRSLRIAMQSRRNDEDHGSRERPNLVNHGLGRSDGSAVKSRRLAGPQALLVTYYRLDLPYLFVDHSSSKKTVNSYLQNLYFFENELTE</sequence>
<accession>A0A183IF98</accession>